<dbReference type="PANTHER" id="PTHR21494:SF0">
    <property type="entry name" value="ACTIVATING SIGNAL COINTEGRATOR 1 COMPLEX SUBUNIT 2"/>
    <property type="match status" value="1"/>
</dbReference>
<dbReference type="GO" id="GO:0043130">
    <property type="term" value="F:ubiquitin binding"/>
    <property type="evidence" value="ECO:0007669"/>
    <property type="project" value="TreeGrafter"/>
</dbReference>
<protein>
    <submittedName>
        <fullName evidence="2">Ubiquitin system component Cue domain-containing protein</fullName>
    </submittedName>
</protein>
<reference evidence="2" key="1">
    <citation type="submission" date="2017-04" db="EMBL/GenBank/DDBJ databases">
        <title>Population genomics of picophytoplankton unveils novel chromosome hypervariability.</title>
        <authorList>
            <consortium name="DOE Joint Genome Institute"/>
            <person name="Blanc-Mathieu R."/>
            <person name="Krasovec M."/>
            <person name="Hebrard M."/>
            <person name="Yau S."/>
            <person name="Desgranges E."/>
            <person name="Martin J."/>
            <person name="Schackwitz W."/>
            <person name="Kuo A."/>
            <person name="Salin G."/>
            <person name="Donnadieu C."/>
            <person name="Desdevises Y."/>
            <person name="Sanchez-Ferandin S."/>
            <person name="Moreau H."/>
            <person name="Rivals E."/>
            <person name="Grigoriev I.V."/>
            <person name="Grimsley N."/>
            <person name="Eyre-Walker A."/>
            <person name="Piganeau G."/>
        </authorList>
    </citation>
    <scope>NUCLEOTIDE SEQUENCE [LARGE SCALE GENOMIC DNA]</scope>
    <source>
        <strain evidence="2">RCC 1115</strain>
    </source>
</reference>
<dbReference type="PANTHER" id="PTHR21494">
    <property type="entry name" value="ACTIVATING SIGNAL COINTEGRATOR 1 COMPLEX SUBUNIT 2 ASC-1 COMPLEX SUBUNIT P100"/>
    <property type="match status" value="1"/>
</dbReference>
<accession>A0A1Y5IEC0</accession>
<evidence type="ECO:0000313" key="2">
    <source>
        <dbReference type="EMBL" id="OUS46987.1"/>
    </source>
</evidence>
<dbReference type="Gene3D" id="1.10.8.10">
    <property type="entry name" value="DNA helicase RuvA subunit, C-terminal domain"/>
    <property type="match status" value="1"/>
</dbReference>
<dbReference type="CDD" id="cd14364">
    <property type="entry name" value="CUE_ASCC2"/>
    <property type="match status" value="1"/>
</dbReference>
<dbReference type="EMBL" id="KZ155780">
    <property type="protein sequence ID" value="OUS46987.1"/>
    <property type="molecule type" value="Genomic_DNA"/>
</dbReference>
<dbReference type="InterPro" id="IPR052586">
    <property type="entry name" value="ASCC2"/>
</dbReference>
<evidence type="ECO:0000256" key="1">
    <source>
        <dbReference type="SAM" id="MobiDB-lite"/>
    </source>
</evidence>
<dbReference type="InterPro" id="IPR041800">
    <property type="entry name" value="ASCC2_CUE"/>
</dbReference>
<dbReference type="SUPFAM" id="SSF46934">
    <property type="entry name" value="UBA-like"/>
    <property type="match status" value="1"/>
</dbReference>
<feature type="compositionally biased region" description="Basic and acidic residues" evidence="1">
    <location>
        <begin position="532"/>
        <end position="541"/>
    </location>
</feature>
<sequence>MRKSSRLAPERVTHELFLPGDDDSLDERSVATCRALAEALDVGLRKTNEAFWAHVKKNGPGLGRSLDSYLQFKTRPFESRGEGADASTSTADDALARKVFLTLLRLVNDGARERTSLSVEERRDVVLKYGLIDVPKIFDVAVLYGQDNKDLARELIESAVKLVPTLVDKFVETGAVIEGNLNDMVARVTSAAQTSELSPDGLRESLSYFHDVAISLLSLVAVYPSSGEWLRRVGNLVDALEMVRSNAIPTLETLTNDTDALDAVRDSVSAVIACLQDRQGEDQVSKYRGLSPPVIEIIESIRMILPDLGIGFVNACIDHFGPNTELIIQHLFEESLPPNLRSVDRQLGWPPVVMKSVQDSGPPRVSLGPSINKRDIDIELSAEDKKRILMVARDLEYEDEYDDSFDELPIHISSTAVDEMEGGEANGENTRRSNASKKVFYLIDGKVYHSHKAGAVKVFASSAEEASQMAAEAASIKEGEIEGLGAGGNRAKFATGFVPSKSAAPFVPRAAIESASKPETQGGGESTGGPGRGRESKHSCRKRAYEQRWGRIVRSEAHRFPLTLAVVLPGALRFPQKVVEAPRPFQGAMSASVYESTTTAVSALRTLSHDDDVVLMESLMSPVLDALSSPELRGEGWLDTAVVPRLHQLLQRPMRGGKSSDESAFDLLFRVWRSGLTDAEGKPLDKPIEPFSRRAKWSLSTSAFAQLVDHFKMRKFLHERVFKASQRAKDAMEREFVSCRASGKVTEELMVAFSESAYVPRSHEVLPPSIEVSDRLKELPVYGPSKQELSQPQRFLRELLVCTEYAEVEKMLKSIPKEDVLATIPVVLHSKEFASIKTMIVSHEDFDSSVVERDMIATLNRVTSSANANVSCRTMFKLASDLLWPVLVAPESTYDRLIHTAIAHSSQASIIIGTLRLVQSIGKARRSQHSAPYLLTALADLIRTIPNNLNSAKASDAIDYVCDELFSNLAGKVPILDPREGLLFIVLPRLTLAYLDEPVSGQRHGVHFALNILKHIITTEKGIDVSCVEQTFPEGVLLGLVRVIQWCHSRRALMIQSMATTLAREISKALAKSFAKNPPSAEIVSGLRFADELAESHINWDVRLAIEPVMRLVRGSTSSPPSPPIRNPNDVFEIATNILKLCRAVSSDEMLVDLLETLQSCQNSLDEFQQSTLVACTLVLPCTTVAEFERISCIALPALLRLKGNDVDEVRMSCMVLDVLSHSIIFTVRECPQRVFAISRHFTNFASKVVSEAKQTFDTDERSRSVVRTVFASILKVLSALHRSSKFTESQSCEVLLLSSALFVLQVLASSSSHKKWALNRVQSLPRSCASRNQLKTALC</sequence>
<gene>
    <name evidence="2" type="ORF">BE221DRAFT_205083</name>
</gene>
<feature type="compositionally biased region" description="Gly residues" evidence="1">
    <location>
        <begin position="521"/>
        <end position="531"/>
    </location>
</feature>
<name>A0A1Y5IEC0_OSTTA</name>
<proteinExistence type="predicted"/>
<feature type="region of interest" description="Disordered" evidence="1">
    <location>
        <begin position="512"/>
        <end position="541"/>
    </location>
</feature>
<dbReference type="Proteomes" id="UP000195557">
    <property type="component" value="Unassembled WGS sequence"/>
</dbReference>
<organism evidence="2">
    <name type="scientific">Ostreococcus tauri</name>
    <name type="common">Marine green alga</name>
    <dbReference type="NCBI Taxonomy" id="70448"/>
    <lineage>
        <taxon>Eukaryota</taxon>
        <taxon>Viridiplantae</taxon>
        <taxon>Chlorophyta</taxon>
        <taxon>Mamiellophyceae</taxon>
        <taxon>Mamiellales</taxon>
        <taxon>Bathycoccaceae</taxon>
        <taxon>Ostreococcus</taxon>
    </lineage>
</organism>
<dbReference type="InterPro" id="IPR009060">
    <property type="entry name" value="UBA-like_sf"/>
</dbReference>